<comment type="subcellular location">
    <subcellularLocation>
        <location evidence="1 11">Endoplasmic reticulum membrane</location>
        <topology evidence="1 11">Multi-pass membrane protein</topology>
    </subcellularLocation>
</comment>
<evidence type="ECO:0000256" key="9">
    <source>
        <dbReference type="ARBA" id="ARBA00022989"/>
    </source>
</evidence>
<accession>A0AA39RT07</accession>
<evidence type="ECO:0000313" key="13">
    <source>
        <dbReference type="Proteomes" id="UP001168877"/>
    </source>
</evidence>
<proteinExistence type="inferred from homology"/>
<dbReference type="GO" id="GO:0000009">
    <property type="term" value="F:alpha-1,6-mannosyltransferase activity"/>
    <property type="evidence" value="ECO:0007669"/>
    <property type="project" value="InterPro"/>
</dbReference>
<comment type="function">
    <text evidence="11">Mannosyltransferase involved in glycosylphosphatidylinositol-anchor biosynthesis.</text>
</comment>
<evidence type="ECO:0000256" key="7">
    <source>
        <dbReference type="ARBA" id="ARBA00022692"/>
    </source>
</evidence>
<feature type="transmembrane region" description="Helical" evidence="11">
    <location>
        <begin position="84"/>
        <end position="105"/>
    </location>
</feature>
<evidence type="ECO:0000256" key="2">
    <source>
        <dbReference type="ARBA" id="ARBA00004687"/>
    </source>
</evidence>
<comment type="caution">
    <text evidence="12">The sequence shown here is derived from an EMBL/GenBank/DDBJ whole genome shotgun (WGS) entry which is preliminary data.</text>
</comment>
<dbReference type="PANTHER" id="PTHR12468:SF2">
    <property type="entry name" value="GPI MANNOSYLTRANSFERASE 2"/>
    <property type="match status" value="1"/>
</dbReference>
<keyword evidence="8 11" id="KW-0256">Endoplasmic reticulum</keyword>
<reference evidence="12" key="1">
    <citation type="journal article" date="2022" name="Plant J.">
        <title>Strategies of tolerance reflected in two North American maple genomes.</title>
        <authorList>
            <person name="McEvoy S.L."/>
            <person name="Sezen U.U."/>
            <person name="Trouern-Trend A."/>
            <person name="McMahon S.M."/>
            <person name="Schaberg P.G."/>
            <person name="Yang J."/>
            <person name="Wegrzyn J.L."/>
            <person name="Swenson N.G."/>
        </authorList>
    </citation>
    <scope>NUCLEOTIDE SEQUENCE</scope>
    <source>
        <strain evidence="12">NS2018</strain>
    </source>
</reference>
<dbReference type="EMBL" id="JAUESC010000385">
    <property type="protein sequence ID" value="KAK0577907.1"/>
    <property type="molecule type" value="Genomic_DNA"/>
</dbReference>
<evidence type="ECO:0000256" key="6">
    <source>
        <dbReference type="ARBA" id="ARBA00022679"/>
    </source>
</evidence>
<sequence>MIIYTYKRKALFIFLPPTTCTPKTTSSPLVSGDSSSTTVCRRSSSDARPLLASTSSPVLDFVVFLSKVTGCSFSDSHPPPAVDFLLLACATAALLYLFRLAAVMLKDPETAFRASVLLCFNPASILYSSIYSESLYALFSVGGLY</sequence>
<keyword evidence="6 11" id="KW-0808">Transferase</keyword>
<keyword evidence="10 11" id="KW-0472">Membrane</keyword>
<gene>
    <name evidence="12" type="ORF">LWI29_002086</name>
</gene>
<dbReference type="Pfam" id="PF04188">
    <property type="entry name" value="Mannosyl_trans2"/>
    <property type="match status" value="1"/>
</dbReference>
<organism evidence="12 13">
    <name type="scientific">Acer saccharum</name>
    <name type="common">Sugar maple</name>
    <dbReference type="NCBI Taxonomy" id="4024"/>
    <lineage>
        <taxon>Eukaryota</taxon>
        <taxon>Viridiplantae</taxon>
        <taxon>Streptophyta</taxon>
        <taxon>Embryophyta</taxon>
        <taxon>Tracheophyta</taxon>
        <taxon>Spermatophyta</taxon>
        <taxon>Magnoliopsida</taxon>
        <taxon>eudicotyledons</taxon>
        <taxon>Gunneridae</taxon>
        <taxon>Pentapetalae</taxon>
        <taxon>rosids</taxon>
        <taxon>malvids</taxon>
        <taxon>Sapindales</taxon>
        <taxon>Sapindaceae</taxon>
        <taxon>Hippocastanoideae</taxon>
        <taxon>Acereae</taxon>
        <taxon>Acer</taxon>
    </lineage>
</organism>
<keyword evidence="4 11" id="KW-0337">GPI-anchor biosynthesis</keyword>
<evidence type="ECO:0000256" key="3">
    <source>
        <dbReference type="ARBA" id="ARBA00008698"/>
    </source>
</evidence>
<dbReference type="PANTHER" id="PTHR12468">
    <property type="entry name" value="GPI MANNOSYLTRANSFERASE 2"/>
    <property type="match status" value="1"/>
</dbReference>
<protein>
    <recommendedName>
        <fullName evidence="11">GPI mannosyltransferase 2</fullName>
        <ecNumber evidence="11">2.4.1.-</ecNumber>
    </recommendedName>
</protein>
<dbReference type="GO" id="GO:0031501">
    <property type="term" value="C:mannosyltransferase complex"/>
    <property type="evidence" value="ECO:0007669"/>
    <property type="project" value="TreeGrafter"/>
</dbReference>
<evidence type="ECO:0000256" key="11">
    <source>
        <dbReference type="RuleBase" id="RU363112"/>
    </source>
</evidence>
<evidence type="ECO:0000256" key="4">
    <source>
        <dbReference type="ARBA" id="ARBA00022502"/>
    </source>
</evidence>
<dbReference type="AlphaFoldDB" id="A0AA39RT07"/>
<evidence type="ECO:0000313" key="12">
    <source>
        <dbReference type="EMBL" id="KAK0577907.1"/>
    </source>
</evidence>
<dbReference type="EC" id="2.4.1.-" evidence="11"/>
<comment type="pathway">
    <text evidence="2 11">Glycolipid biosynthesis; glycosylphosphatidylinositol-anchor biosynthesis.</text>
</comment>
<dbReference type="Proteomes" id="UP001168877">
    <property type="component" value="Unassembled WGS sequence"/>
</dbReference>
<keyword evidence="5 11" id="KW-0328">Glycosyltransferase</keyword>
<dbReference type="GO" id="GO:0006506">
    <property type="term" value="P:GPI anchor biosynthetic process"/>
    <property type="evidence" value="ECO:0007669"/>
    <property type="project" value="UniProtKB-KW"/>
</dbReference>
<dbReference type="GO" id="GO:0004376">
    <property type="term" value="F:GPI mannosyltransferase activity"/>
    <property type="evidence" value="ECO:0007669"/>
    <property type="project" value="InterPro"/>
</dbReference>
<comment type="similarity">
    <text evidence="3 11">Belongs to the PIGV family.</text>
</comment>
<dbReference type="InterPro" id="IPR007315">
    <property type="entry name" value="PIG-V/Gpi18"/>
</dbReference>
<evidence type="ECO:0000256" key="1">
    <source>
        <dbReference type="ARBA" id="ARBA00004477"/>
    </source>
</evidence>
<keyword evidence="13" id="KW-1185">Reference proteome</keyword>
<evidence type="ECO:0000256" key="8">
    <source>
        <dbReference type="ARBA" id="ARBA00022824"/>
    </source>
</evidence>
<comment type="caution">
    <text evidence="11">Lacks conserved residue(s) required for the propagation of feature annotation.</text>
</comment>
<evidence type="ECO:0000256" key="5">
    <source>
        <dbReference type="ARBA" id="ARBA00022676"/>
    </source>
</evidence>
<keyword evidence="7 11" id="KW-0812">Transmembrane</keyword>
<feature type="transmembrane region" description="Helical" evidence="11">
    <location>
        <begin position="117"/>
        <end position="139"/>
    </location>
</feature>
<name>A0AA39RT07_ACESA</name>
<dbReference type="GO" id="GO:0005789">
    <property type="term" value="C:endoplasmic reticulum membrane"/>
    <property type="evidence" value="ECO:0007669"/>
    <property type="project" value="UniProtKB-SubCell"/>
</dbReference>
<reference evidence="12" key="2">
    <citation type="submission" date="2023-06" db="EMBL/GenBank/DDBJ databases">
        <authorList>
            <person name="Swenson N.G."/>
            <person name="Wegrzyn J.L."/>
            <person name="Mcevoy S.L."/>
        </authorList>
    </citation>
    <scope>NUCLEOTIDE SEQUENCE</scope>
    <source>
        <strain evidence="12">NS2018</strain>
        <tissue evidence="12">Leaf</tissue>
    </source>
</reference>
<keyword evidence="9 11" id="KW-1133">Transmembrane helix</keyword>
<evidence type="ECO:0000256" key="10">
    <source>
        <dbReference type="ARBA" id="ARBA00023136"/>
    </source>
</evidence>